<dbReference type="AlphaFoldDB" id="D3QA79"/>
<protein>
    <submittedName>
        <fullName evidence="2">Uncharacterized protein</fullName>
    </submittedName>
</protein>
<sequence length="507" mass="54161">MTDGFTTKLESYSKRIRRWATRREIERKGYGCEVWYDGGGDPGGTELPLSTYLDPYATADFRDNGGYYAPYEGEVWNHVHAEFDWVHTRIMEFGKSQPSALESLITAVQAVPTTLLGRSTWRNDGDLGGMHQFETRQALTERYGHDDATVEQVLLTDAMDVLSDWRGATAGAFTTTFGSNGGAWEGIAEQNYYLAEHLLAGLEAQLAVNTTTRESVIRTCSNTIEALWDVNEGGGDASTFLTIFGAVASVALVSFPLAGAITAAAFAITTELVNQAQSDSGDVVTGAPGSQEHAITGATPAEILDCMASAFDKIILTAAEHEDTLRDTLYDAYNAVTSSAGARSTFEITFEEGTSMDDMGDREVSVSDDELKEAATVHFPRATQRVLGANADLAASHGGESAAFAAETGSGTTAAHPAWTALRDLLQDLTATNGGKLEFAGQFLYDFAVETGVVDADNAEAVNASNIYADSEPRSTGSTHEPIPVVEDENGETTYVTDPGNVPGEPQ</sequence>
<dbReference type="RefSeq" id="WP_013016362.1">
    <property type="nucleotide sequence ID" value="NC_013947.1"/>
</dbReference>
<gene>
    <name evidence="2" type="ordered locus">Snas_1081</name>
</gene>
<dbReference type="HOGENOM" id="CLU_545017_0_0_11"/>
<accession>D3QA79</accession>
<proteinExistence type="predicted"/>
<reference evidence="2 3" key="1">
    <citation type="journal article" date="2009" name="Stand. Genomic Sci.">
        <title>Complete genome sequence of Stackebrandtia nassauensis type strain (LLR-40K-21).</title>
        <authorList>
            <person name="Munk C."/>
            <person name="Lapidus A."/>
            <person name="Copeland A."/>
            <person name="Jando M."/>
            <person name="Mayilraj S."/>
            <person name="Glavina Del Rio T."/>
            <person name="Nolan M."/>
            <person name="Chen F."/>
            <person name="Lucas S."/>
            <person name="Tice H."/>
            <person name="Cheng J.F."/>
            <person name="Han C."/>
            <person name="Detter J.C."/>
            <person name="Bruce D."/>
            <person name="Goodwin L."/>
            <person name="Chain P."/>
            <person name="Pitluck S."/>
            <person name="Goker M."/>
            <person name="Ovchinikova G."/>
            <person name="Pati A."/>
            <person name="Ivanova N."/>
            <person name="Mavromatis K."/>
            <person name="Chen A."/>
            <person name="Palaniappan K."/>
            <person name="Land M."/>
            <person name="Hauser L."/>
            <person name="Chang Y.J."/>
            <person name="Jeffries C.D."/>
            <person name="Bristow J."/>
            <person name="Eisen J.A."/>
            <person name="Markowitz V."/>
            <person name="Hugenholtz P."/>
            <person name="Kyrpides N.C."/>
            <person name="Klenk H.P."/>
        </authorList>
    </citation>
    <scope>NUCLEOTIDE SEQUENCE [LARGE SCALE GENOMIC DNA]</scope>
    <source>
        <strain evidence="3">DSM 44728 / CIP 108903 / NRRL B-16338 / NBRC 102104 / LLR-40K-21</strain>
    </source>
</reference>
<feature type="region of interest" description="Disordered" evidence="1">
    <location>
        <begin position="467"/>
        <end position="507"/>
    </location>
</feature>
<dbReference type="EMBL" id="CP001778">
    <property type="protein sequence ID" value="ADD40791.1"/>
    <property type="molecule type" value="Genomic_DNA"/>
</dbReference>
<evidence type="ECO:0000256" key="1">
    <source>
        <dbReference type="SAM" id="MobiDB-lite"/>
    </source>
</evidence>
<dbReference type="KEGG" id="sna:Snas_1081"/>
<evidence type="ECO:0000313" key="3">
    <source>
        <dbReference type="Proteomes" id="UP000000844"/>
    </source>
</evidence>
<organism evidence="2 3">
    <name type="scientific">Stackebrandtia nassauensis (strain DSM 44728 / CIP 108903 / NRRL B-16338 / NBRC 102104 / LLR-40K-21)</name>
    <dbReference type="NCBI Taxonomy" id="446470"/>
    <lineage>
        <taxon>Bacteria</taxon>
        <taxon>Bacillati</taxon>
        <taxon>Actinomycetota</taxon>
        <taxon>Actinomycetes</taxon>
        <taxon>Glycomycetales</taxon>
        <taxon>Glycomycetaceae</taxon>
        <taxon>Stackebrandtia</taxon>
    </lineage>
</organism>
<evidence type="ECO:0000313" key="2">
    <source>
        <dbReference type="EMBL" id="ADD40791.1"/>
    </source>
</evidence>
<name>D3QA79_STANL</name>
<keyword evidence="3" id="KW-1185">Reference proteome</keyword>
<dbReference type="STRING" id="446470.Snas_1081"/>
<dbReference type="Proteomes" id="UP000000844">
    <property type="component" value="Chromosome"/>
</dbReference>